<reference evidence="1 2" key="1">
    <citation type="submission" date="2020-03" db="EMBL/GenBank/DDBJ databases">
        <authorList>
            <person name="Holtappels D."/>
            <person name="Bomans J.P.J."/>
            <person name="Lavigne R."/>
            <person name="Wagemans J."/>
        </authorList>
    </citation>
    <scope>NUCLEOTIDE SEQUENCE [LARGE SCALE GENOMIC DNA]</scope>
    <source>
        <strain evidence="1 2">OLIVR1</strain>
    </source>
</reference>
<keyword evidence="2" id="KW-1185">Reference proteome</keyword>
<evidence type="ECO:0000313" key="1">
    <source>
        <dbReference type="EMBL" id="QIW87242.1"/>
    </source>
</evidence>
<accession>A0A858MR38</accession>
<dbReference type="Proteomes" id="UP000671973">
    <property type="component" value="Segment"/>
</dbReference>
<name>A0A858MR38_9CAUD</name>
<gene>
    <name evidence="1" type="ORF">Ab1vBOLIVR1_gp47</name>
</gene>
<sequence>MPNTNGTSFECNGVPASATVIQEIGDRGVPSHPYLSSSILRRKHGAISMSTMY</sequence>
<protein>
    <submittedName>
        <fullName evidence="1">Uncharacterized protein</fullName>
    </submittedName>
</protein>
<dbReference type="EMBL" id="MT234338">
    <property type="protein sequence ID" value="QIW87242.1"/>
    <property type="molecule type" value="Genomic_DNA"/>
</dbReference>
<proteinExistence type="predicted"/>
<evidence type="ECO:0000313" key="2">
    <source>
        <dbReference type="Proteomes" id="UP000671973"/>
    </source>
</evidence>
<organism evidence="1 2">
    <name type="scientific">Agrobacterium phage OLIVR1</name>
    <dbReference type="NCBI Taxonomy" id="2723769"/>
    <lineage>
        <taxon>Viruses</taxon>
        <taxon>Duplodnaviria</taxon>
        <taxon>Heunggongvirae</taxon>
        <taxon>Uroviricota</taxon>
        <taxon>Caudoviricetes</taxon>
        <taxon>Schitoviridae</taxon>
        <taxon>Oliverunavirus</taxon>
        <taxon>Oliverunavirus OLIVR1</taxon>
    </lineage>
</organism>